<dbReference type="AlphaFoldDB" id="A0A191YRM5"/>
<dbReference type="KEGG" id="psil:PMA3_10545"/>
<dbReference type="Gene3D" id="1.25.40.590">
    <property type="entry name" value="Type IV / VI secretion system, DotU"/>
    <property type="match status" value="1"/>
</dbReference>
<gene>
    <name evidence="3" type="ORF">PMA3_10545</name>
</gene>
<dbReference type="InterPro" id="IPR017732">
    <property type="entry name" value="T4/T6SS_DotU"/>
</dbReference>
<keyword evidence="1" id="KW-0472">Membrane</keyword>
<dbReference type="PANTHER" id="PTHR38033">
    <property type="entry name" value="MEMBRANE PROTEIN-RELATED"/>
    <property type="match status" value="1"/>
</dbReference>
<dbReference type="RefSeq" id="WP_064677087.1">
    <property type="nucleotide sequence ID" value="NZ_CP014870.1"/>
</dbReference>
<sequence>MSRVIANTPTATATDIDALLQDSFLLVVELRQGASAQNAEQLWDRCAGQIEFVRQMLEQAGLGQRSIDHISHAQCALLDETVLSCADPDAHAKWAREPLQAKFFNRHQAGEFLYEDMREVLREPAPDPQVLTAFHRVLMLGFKGRYRELNDPEREQLLTVLNGHVAPMELRLGIKTQASGAHRIGRLRWLRSPLPHVLAVGLLLVAVWWGMDRLLGGLITTLLPGAA</sequence>
<dbReference type="STRING" id="1853130.PMA3_10545"/>
<accession>A0A191YRM5</accession>
<feature type="domain" description="Type IV / VI secretion system DotU" evidence="2">
    <location>
        <begin position="16"/>
        <end position="210"/>
    </location>
</feature>
<dbReference type="NCBIfam" id="TIGR03349">
    <property type="entry name" value="IV_VI_DotU"/>
    <property type="match status" value="1"/>
</dbReference>
<feature type="transmembrane region" description="Helical" evidence="1">
    <location>
        <begin position="193"/>
        <end position="211"/>
    </location>
</feature>
<proteinExistence type="predicted"/>
<dbReference type="InterPro" id="IPR038522">
    <property type="entry name" value="T4/T6SS_DotU_sf"/>
</dbReference>
<dbReference type="PANTHER" id="PTHR38033:SF1">
    <property type="entry name" value="DOTU FAMILY TYPE IV_VI SECRETION SYSTEM PROTEIN"/>
    <property type="match status" value="1"/>
</dbReference>
<protein>
    <submittedName>
        <fullName evidence="3">Type IV secretion protein DotU</fullName>
    </submittedName>
</protein>
<evidence type="ECO:0000256" key="1">
    <source>
        <dbReference type="SAM" id="Phobius"/>
    </source>
</evidence>
<evidence type="ECO:0000259" key="2">
    <source>
        <dbReference type="Pfam" id="PF09850"/>
    </source>
</evidence>
<organism evidence="3 4">
    <name type="scientific">Pseudomonas silesiensis</name>
    <dbReference type="NCBI Taxonomy" id="1853130"/>
    <lineage>
        <taxon>Bacteria</taxon>
        <taxon>Pseudomonadati</taxon>
        <taxon>Pseudomonadota</taxon>
        <taxon>Gammaproteobacteria</taxon>
        <taxon>Pseudomonadales</taxon>
        <taxon>Pseudomonadaceae</taxon>
        <taxon>Pseudomonas</taxon>
    </lineage>
</organism>
<dbReference type="NCBIfam" id="NF038239">
    <property type="entry name" value="T6SS_TssL_short"/>
    <property type="match status" value="1"/>
</dbReference>
<dbReference type="Pfam" id="PF09850">
    <property type="entry name" value="DotU"/>
    <property type="match status" value="1"/>
</dbReference>
<dbReference type="EMBL" id="CP014870">
    <property type="protein sequence ID" value="ANJ55555.1"/>
    <property type="molecule type" value="Genomic_DNA"/>
</dbReference>
<evidence type="ECO:0000313" key="4">
    <source>
        <dbReference type="Proteomes" id="UP000078354"/>
    </source>
</evidence>
<evidence type="ECO:0000313" key="3">
    <source>
        <dbReference type="EMBL" id="ANJ55555.1"/>
    </source>
</evidence>
<dbReference type="OrthoDB" id="6998040at2"/>
<keyword evidence="1" id="KW-1133">Transmembrane helix</keyword>
<reference evidence="3 4" key="1">
    <citation type="journal article" date="2018" name="Syst. Appl. Microbiol.">
        <title>Pseudomonas silesiensis sp. nov. strain A3T isolated from a biological pesticide sewage treatment plant and analysis of the complete genome sequence.</title>
        <authorList>
            <person name="Kaminski M.A."/>
            <person name="Furmanczyk E.M."/>
            <person name="Sobczak A."/>
            <person name="Dziembowski A."/>
            <person name="Lipinski L."/>
        </authorList>
    </citation>
    <scope>NUCLEOTIDE SEQUENCE [LARGE SCALE GENOMIC DNA]</scope>
    <source>
        <strain evidence="3 4">A3</strain>
    </source>
</reference>
<dbReference type="Proteomes" id="UP000078354">
    <property type="component" value="Chromosome"/>
</dbReference>
<keyword evidence="4" id="KW-1185">Reference proteome</keyword>
<name>A0A191YRM5_9PSED</name>
<keyword evidence="1" id="KW-0812">Transmembrane</keyword>